<keyword evidence="3" id="KW-1185">Reference proteome</keyword>
<accession>A0ABY7FX14</accession>
<proteinExistence type="predicted"/>
<evidence type="ECO:0000313" key="3">
    <source>
        <dbReference type="Proteomes" id="UP001164746"/>
    </source>
</evidence>
<sequence>MLLIKAKEASMAGRLTDEEMNQLETWIGSGSKAFSLLYSITRDACDPAAFHRLCDNQGPTVTVLYNTQGSVFGGYTSASWDVAKGGYIPDDKAFLFQLRYSANRKCTKFPVKQPELAVYSSKTHGPCFGKGASDLATFFDKPINHNDGVFALNGNMINFGMTFERMGVHTQEINNGHMNITDLKVYSVTGETGINVSYR</sequence>
<organism evidence="2 3">
    <name type="scientific">Mya arenaria</name>
    <name type="common">Soft-shell clam</name>
    <dbReference type="NCBI Taxonomy" id="6604"/>
    <lineage>
        <taxon>Eukaryota</taxon>
        <taxon>Metazoa</taxon>
        <taxon>Spiralia</taxon>
        <taxon>Lophotrochozoa</taxon>
        <taxon>Mollusca</taxon>
        <taxon>Bivalvia</taxon>
        <taxon>Autobranchia</taxon>
        <taxon>Heteroconchia</taxon>
        <taxon>Euheterodonta</taxon>
        <taxon>Imparidentia</taxon>
        <taxon>Neoheterodontei</taxon>
        <taxon>Myida</taxon>
        <taxon>Myoidea</taxon>
        <taxon>Myidae</taxon>
        <taxon>Mya</taxon>
    </lineage>
</organism>
<evidence type="ECO:0000259" key="1">
    <source>
        <dbReference type="PROSITE" id="PS51886"/>
    </source>
</evidence>
<gene>
    <name evidence="2" type="ORF">MAR_011085</name>
</gene>
<dbReference type="Pfam" id="PF07534">
    <property type="entry name" value="TLD"/>
    <property type="match status" value="1"/>
</dbReference>
<dbReference type="InterPro" id="IPR006571">
    <property type="entry name" value="TLDc_dom"/>
</dbReference>
<dbReference type="PROSITE" id="PS51886">
    <property type="entry name" value="TLDC"/>
    <property type="match status" value="1"/>
</dbReference>
<dbReference type="SMART" id="SM00584">
    <property type="entry name" value="TLDc"/>
    <property type="match status" value="1"/>
</dbReference>
<feature type="domain" description="TLDc" evidence="1">
    <location>
        <begin position="9"/>
        <end position="189"/>
    </location>
</feature>
<reference evidence="2" key="1">
    <citation type="submission" date="2022-11" db="EMBL/GenBank/DDBJ databases">
        <title>Centuries of genome instability and evolution in soft-shell clam transmissible cancer (bioRxiv).</title>
        <authorList>
            <person name="Hart S.F.M."/>
            <person name="Yonemitsu M.A."/>
            <person name="Giersch R.M."/>
            <person name="Beal B.F."/>
            <person name="Arriagada G."/>
            <person name="Davis B.W."/>
            <person name="Ostrander E.A."/>
            <person name="Goff S.P."/>
            <person name="Metzger M.J."/>
        </authorList>
    </citation>
    <scope>NUCLEOTIDE SEQUENCE</scope>
    <source>
        <strain evidence="2">MELC-2E11</strain>
        <tissue evidence="2">Siphon/mantle</tissue>
    </source>
</reference>
<evidence type="ECO:0000313" key="2">
    <source>
        <dbReference type="EMBL" id="WAR25381.1"/>
    </source>
</evidence>
<dbReference type="EMBL" id="CP111025">
    <property type="protein sequence ID" value="WAR25381.1"/>
    <property type="molecule type" value="Genomic_DNA"/>
</dbReference>
<dbReference type="Proteomes" id="UP001164746">
    <property type="component" value="Chromosome 14"/>
</dbReference>
<name>A0ABY7FX14_MYAAR</name>
<protein>
    <recommendedName>
        <fullName evidence="1">TLDc domain-containing protein</fullName>
    </recommendedName>
</protein>